<dbReference type="Pfam" id="PF03886">
    <property type="entry name" value="ABC_trans_aux"/>
    <property type="match status" value="1"/>
</dbReference>
<sequence length="197" mass="21126">MRRYATLLLGVFVPMLLAGCATSPASRFYTLSPVQAVAPPQGANAIAIQIAIDPVTVPDLVDRPQIVSRLDANRVSINEFARWAEPLKSQIPRVLAADLTRLMPGAMISTYPQRVDDDAYRVSIDVQSFDSLADGTVTLAVMWSVRAPKGARRVNGRSVVRESANGPGYDALIEAHSRALASVARDVAVAAQSLMPS</sequence>
<dbReference type="AlphaFoldDB" id="A0A1M6NVJ3"/>
<name>A0A1M6NVJ3_9BURK</name>
<dbReference type="PROSITE" id="PS51257">
    <property type="entry name" value="PROKAR_LIPOPROTEIN"/>
    <property type="match status" value="1"/>
</dbReference>
<dbReference type="RefSeq" id="WP_073428888.1">
    <property type="nucleotide sequence ID" value="NZ_CADFGY010000004.1"/>
</dbReference>
<proteinExistence type="predicted"/>
<gene>
    <name evidence="3" type="ORF">SAMN05192548_101167</name>
</gene>
<accession>A0A1M6NVJ3</accession>
<organism evidence="3 4">
    <name type="scientific">Paraburkholderia terricola</name>
    <dbReference type="NCBI Taxonomy" id="169427"/>
    <lineage>
        <taxon>Bacteria</taxon>
        <taxon>Pseudomonadati</taxon>
        <taxon>Pseudomonadota</taxon>
        <taxon>Betaproteobacteria</taxon>
        <taxon>Burkholderiales</taxon>
        <taxon>Burkholderiaceae</taxon>
        <taxon>Paraburkholderia</taxon>
    </lineage>
</organism>
<dbReference type="EMBL" id="FRAB01000011">
    <property type="protein sequence ID" value="SHJ99723.1"/>
    <property type="molecule type" value="Genomic_DNA"/>
</dbReference>
<feature type="signal peptide" evidence="1">
    <location>
        <begin position="1"/>
        <end position="18"/>
    </location>
</feature>
<dbReference type="InterPro" id="IPR005586">
    <property type="entry name" value="ABC_trans_aux"/>
</dbReference>
<dbReference type="SUPFAM" id="SSF159594">
    <property type="entry name" value="XCC0632-like"/>
    <property type="match status" value="1"/>
</dbReference>
<protein>
    <recommendedName>
        <fullName evidence="2">ABC-type transport auxiliary lipoprotein component domain-containing protein</fullName>
    </recommendedName>
</protein>
<evidence type="ECO:0000313" key="3">
    <source>
        <dbReference type="EMBL" id="SHJ99723.1"/>
    </source>
</evidence>
<keyword evidence="1" id="KW-0732">Signal</keyword>
<evidence type="ECO:0000256" key="1">
    <source>
        <dbReference type="SAM" id="SignalP"/>
    </source>
</evidence>
<reference evidence="3 4" key="1">
    <citation type="submission" date="2016-11" db="EMBL/GenBank/DDBJ databases">
        <authorList>
            <person name="Jaros S."/>
            <person name="Januszkiewicz K."/>
            <person name="Wedrychowicz H."/>
        </authorList>
    </citation>
    <scope>NUCLEOTIDE SEQUENCE [LARGE SCALE GENOMIC DNA]</scope>
    <source>
        <strain evidence="3 4">LMG 20594</strain>
    </source>
</reference>
<dbReference type="Proteomes" id="UP000184395">
    <property type="component" value="Unassembled WGS sequence"/>
</dbReference>
<dbReference type="STRING" id="169427.SAMN05192548_101167"/>
<feature type="chain" id="PRO_5009919875" description="ABC-type transport auxiliary lipoprotein component domain-containing protein" evidence="1">
    <location>
        <begin position="19"/>
        <end position="197"/>
    </location>
</feature>
<dbReference type="Gene3D" id="3.40.50.10610">
    <property type="entry name" value="ABC-type transport auxiliary lipoprotein component"/>
    <property type="match status" value="1"/>
</dbReference>
<feature type="domain" description="ABC-type transport auxiliary lipoprotein component" evidence="2">
    <location>
        <begin position="29"/>
        <end position="188"/>
    </location>
</feature>
<evidence type="ECO:0000313" key="4">
    <source>
        <dbReference type="Proteomes" id="UP000184395"/>
    </source>
</evidence>
<evidence type="ECO:0000259" key="2">
    <source>
        <dbReference type="Pfam" id="PF03886"/>
    </source>
</evidence>